<dbReference type="Pfam" id="PF08285">
    <property type="entry name" value="DPM3"/>
    <property type="match status" value="1"/>
</dbReference>
<protein>
    <recommendedName>
        <fullName evidence="7">Dolichol-phosphate mannosyltransferase subunit 3</fullName>
    </recommendedName>
</protein>
<proteinExistence type="inferred from homology"/>
<evidence type="ECO:0000256" key="6">
    <source>
        <dbReference type="ARBA" id="ARBA00023136"/>
    </source>
</evidence>
<dbReference type="InterPro" id="IPR013174">
    <property type="entry name" value="DPM3"/>
</dbReference>
<feature type="transmembrane region" description="Helical" evidence="7">
    <location>
        <begin position="30"/>
        <end position="54"/>
    </location>
</feature>
<evidence type="ECO:0000256" key="4">
    <source>
        <dbReference type="ARBA" id="ARBA00022824"/>
    </source>
</evidence>
<organism evidence="8 9">
    <name type="scientific">Theileria orientalis</name>
    <dbReference type="NCBI Taxonomy" id="68886"/>
    <lineage>
        <taxon>Eukaryota</taxon>
        <taxon>Sar</taxon>
        <taxon>Alveolata</taxon>
        <taxon>Apicomplexa</taxon>
        <taxon>Aconoidasida</taxon>
        <taxon>Piroplasmida</taxon>
        <taxon>Theileriidae</taxon>
        <taxon>Theileria</taxon>
    </lineage>
</organism>
<dbReference type="EMBL" id="CP056072">
    <property type="protein sequence ID" value="UVC50166.1"/>
    <property type="molecule type" value="Genomic_DNA"/>
</dbReference>
<evidence type="ECO:0000256" key="3">
    <source>
        <dbReference type="ARBA" id="ARBA00022692"/>
    </source>
</evidence>
<evidence type="ECO:0000256" key="1">
    <source>
        <dbReference type="ARBA" id="ARBA00004477"/>
    </source>
</evidence>
<evidence type="ECO:0000256" key="2">
    <source>
        <dbReference type="ARBA" id="ARBA00010430"/>
    </source>
</evidence>
<dbReference type="AlphaFoldDB" id="A0A976SJV7"/>
<keyword evidence="4 7" id="KW-0256">Endoplasmic reticulum</keyword>
<evidence type="ECO:0000256" key="7">
    <source>
        <dbReference type="RuleBase" id="RU365085"/>
    </source>
</evidence>
<evidence type="ECO:0000313" key="9">
    <source>
        <dbReference type="Proteomes" id="UP000244811"/>
    </source>
</evidence>
<comment type="function">
    <text evidence="7">Stabilizer subunit of the dolichol-phosphate mannose (DPM) synthase complex; tethers catalytic subunit to the ER.</text>
</comment>
<gene>
    <name evidence="8" type="ORF">MACK_004036</name>
</gene>
<keyword evidence="5 7" id="KW-1133">Transmembrane helix</keyword>
<accession>A0A976SJV7</accession>
<feature type="transmembrane region" description="Helical" evidence="7">
    <location>
        <begin position="7"/>
        <end position="24"/>
    </location>
</feature>
<evidence type="ECO:0000256" key="5">
    <source>
        <dbReference type="ARBA" id="ARBA00022989"/>
    </source>
</evidence>
<evidence type="ECO:0000313" key="8">
    <source>
        <dbReference type="EMBL" id="UVC50166.1"/>
    </source>
</evidence>
<comment type="similarity">
    <text evidence="2 7">Belongs to the DPM3 family.</text>
</comment>
<comment type="subcellular location">
    <subcellularLocation>
        <location evidence="1 7">Endoplasmic reticulum membrane</location>
        <topology evidence="1 7">Multi-pass membrane protein</topology>
    </subcellularLocation>
</comment>
<dbReference type="GO" id="GO:0005789">
    <property type="term" value="C:endoplasmic reticulum membrane"/>
    <property type="evidence" value="ECO:0007669"/>
    <property type="project" value="UniProtKB-SubCell"/>
</dbReference>
<sequence>MLSSGKLILLSTLVYLSCNYFLYVTNRKRLFLFSTLALFTFLLLFASFSIFSIAKGIIQFNNSPDSYNELEEELKEAELDLTRLGFSFKEFDIKLKRHSFGK</sequence>
<comment type="pathway">
    <text evidence="7">Protein modification; protein glycosylation.</text>
</comment>
<reference evidence="8" key="1">
    <citation type="submission" date="2022-07" db="EMBL/GenBank/DDBJ databases">
        <title>Evaluation of T. orientalis genome assembly methods using nanopore sequencing and analysis of variation between genomes.</title>
        <authorList>
            <person name="Yam J."/>
            <person name="Micallef M.L."/>
            <person name="Liu M."/>
            <person name="Djordjevic S.P."/>
            <person name="Bogema D.R."/>
            <person name="Jenkins C."/>
        </authorList>
    </citation>
    <scope>NUCLEOTIDE SEQUENCE</scope>
    <source>
        <strain evidence="8">Goon Nure</strain>
    </source>
</reference>
<dbReference type="Proteomes" id="UP000244811">
    <property type="component" value="Chromosome 4"/>
</dbReference>
<comment type="subunit">
    <text evidence="7">Component of the dolichol-phosphate mannose (DPM) synthase complex.</text>
</comment>
<keyword evidence="6 7" id="KW-0472">Membrane</keyword>
<name>A0A976SJV7_THEOR</name>
<keyword evidence="3 7" id="KW-0812">Transmembrane</keyword>